<accession>A0ABP4EYZ4</accession>
<proteinExistence type="predicted"/>
<dbReference type="Proteomes" id="UP001499979">
    <property type="component" value="Unassembled WGS sequence"/>
</dbReference>
<dbReference type="RefSeq" id="WP_343906340.1">
    <property type="nucleotide sequence ID" value="NZ_BAAAJE010000002.1"/>
</dbReference>
<protein>
    <recommendedName>
        <fullName evidence="5">Ig-like domain repeat protein</fullName>
    </recommendedName>
</protein>
<organism evidence="3 4">
    <name type="scientific">Nocardioides aquiterrae</name>
    <dbReference type="NCBI Taxonomy" id="203799"/>
    <lineage>
        <taxon>Bacteria</taxon>
        <taxon>Bacillati</taxon>
        <taxon>Actinomycetota</taxon>
        <taxon>Actinomycetes</taxon>
        <taxon>Propionibacteriales</taxon>
        <taxon>Nocardioidaceae</taxon>
        <taxon>Nocardioides</taxon>
    </lineage>
</organism>
<evidence type="ECO:0000256" key="1">
    <source>
        <dbReference type="SAM" id="MobiDB-lite"/>
    </source>
</evidence>
<sequence length="528" mass="56055">MRARLVVAAAVASVLPAFLVLGAQPAHATGGGSTGGGNKGSLKVSQVGGAADESNEPKVGCTFDLQWYGFQRSTATVKFESQAPTKNAVITKVAGPGSVELGSAASGRVMNTARTYTLKFTGADPEAGKGYHVQVTTTARGTRGSESKSKTFWVTCDRADVTTPPVTEDPVTEDPVTEDPVTEDPVTEDPVTEDPVTEDPVTEEPETEDPGTDEPGTDDPTPPFSWDWQYANPTCDALTVDYPANIPAGQANDANVRFQTAQGPLTLNFHHDTGTWSGTHVFDFTTHPQWPAGLTTYHVVWVQVGGTNYHWNGDVSCAPAPEVDEDTPFTWDWTYADPTCTALTVAYPANIPDAQANDANIRFESNVGQFTLNSHHNTGTWSGTHVFDYLSHPQWPAGVTSFHVVWTQVGGTNYHWQGDVSCVVEDGVAKAATAVQGFRTGTTTVGRGMAVAADTVAVAGAGYQDLVLETRDASGWTPVRTVSTDAAGTARVTFPKLTKKGTYQFRLAVAGSGISTGHRTGTLTVRVR</sequence>
<evidence type="ECO:0008006" key="5">
    <source>
        <dbReference type="Google" id="ProtNLM"/>
    </source>
</evidence>
<keyword evidence="2" id="KW-0732">Signal</keyword>
<comment type="caution">
    <text evidence="3">The sequence shown here is derived from an EMBL/GenBank/DDBJ whole genome shotgun (WGS) entry which is preliminary data.</text>
</comment>
<feature type="region of interest" description="Disordered" evidence="1">
    <location>
        <begin position="161"/>
        <end position="228"/>
    </location>
</feature>
<feature type="chain" id="PRO_5045981418" description="Ig-like domain repeat protein" evidence="2">
    <location>
        <begin position="29"/>
        <end position="528"/>
    </location>
</feature>
<evidence type="ECO:0000313" key="3">
    <source>
        <dbReference type="EMBL" id="GAA1132497.1"/>
    </source>
</evidence>
<feature type="compositionally biased region" description="Acidic residues" evidence="1">
    <location>
        <begin position="170"/>
        <end position="217"/>
    </location>
</feature>
<feature type="compositionally biased region" description="Gly residues" evidence="1">
    <location>
        <begin position="29"/>
        <end position="39"/>
    </location>
</feature>
<evidence type="ECO:0000256" key="2">
    <source>
        <dbReference type="SAM" id="SignalP"/>
    </source>
</evidence>
<reference evidence="4" key="1">
    <citation type="journal article" date="2019" name="Int. J. Syst. Evol. Microbiol.">
        <title>The Global Catalogue of Microorganisms (GCM) 10K type strain sequencing project: providing services to taxonomists for standard genome sequencing and annotation.</title>
        <authorList>
            <consortium name="The Broad Institute Genomics Platform"/>
            <consortium name="The Broad Institute Genome Sequencing Center for Infectious Disease"/>
            <person name="Wu L."/>
            <person name="Ma J."/>
        </authorList>
    </citation>
    <scope>NUCLEOTIDE SEQUENCE [LARGE SCALE GENOMIC DNA]</scope>
    <source>
        <strain evidence="4">JCM 11813</strain>
    </source>
</reference>
<dbReference type="EMBL" id="BAAAJE010000002">
    <property type="protein sequence ID" value="GAA1132497.1"/>
    <property type="molecule type" value="Genomic_DNA"/>
</dbReference>
<name>A0ABP4EYZ4_9ACTN</name>
<evidence type="ECO:0000313" key="4">
    <source>
        <dbReference type="Proteomes" id="UP001499979"/>
    </source>
</evidence>
<feature type="region of interest" description="Disordered" evidence="1">
    <location>
        <begin position="29"/>
        <end position="54"/>
    </location>
</feature>
<feature type="signal peptide" evidence="2">
    <location>
        <begin position="1"/>
        <end position="28"/>
    </location>
</feature>
<keyword evidence="4" id="KW-1185">Reference proteome</keyword>
<gene>
    <name evidence="3" type="ORF">GCM10009606_10820</name>
</gene>